<evidence type="ECO:0000256" key="2">
    <source>
        <dbReference type="ARBA" id="ARBA00023125"/>
    </source>
</evidence>
<dbReference type="SMART" id="SM00342">
    <property type="entry name" value="HTH_ARAC"/>
    <property type="match status" value="1"/>
</dbReference>
<sequence length="283" mass="30655">MADRLFLRLADDPLYAPETTVPAGTMQDLAVPRALAPYVANAMSYQDAIAPGLEVTERVLPDGALRLIFDFQGDRVTARVAGASTRAVLLTHRGEMRGLSVTLRPGASLALLGLAAHELTDADHAWDDVAPLAVRGIGVRLLEARSPHARMAVVFQALQARLPTDGPDSSERVAHAMRVLRHSRAVRPVTDAARALGVGERRLQQLFREHTGLAPKAWHGLARFHECLRLLRDRTSVSWAELAVEAGFHDQAHLSNTFRAICACTPGQFLAERAASGFSKTAS</sequence>
<evidence type="ECO:0000256" key="3">
    <source>
        <dbReference type="ARBA" id="ARBA00023163"/>
    </source>
</evidence>
<keyword evidence="2" id="KW-0238">DNA-binding</keyword>
<keyword evidence="3" id="KW-0804">Transcription</keyword>
<keyword evidence="1" id="KW-0805">Transcription regulation</keyword>
<dbReference type="PROSITE" id="PS01124">
    <property type="entry name" value="HTH_ARAC_FAMILY_2"/>
    <property type="match status" value="1"/>
</dbReference>
<comment type="caution">
    <text evidence="5">The sequence shown here is derived from an EMBL/GenBank/DDBJ whole genome shotgun (WGS) entry which is preliminary data.</text>
</comment>
<evidence type="ECO:0000313" key="6">
    <source>
        <dbReference type="Proteomes" id="UP000806285"/>
    </source>
</evidence>
<dbReference type="InterPro" id="IPR050204">
    <property type="entry name" value="AraC_XylS_family_regulators"/>
</dbReference>
<dbReference type="InterPro" id="IPR009057">
    <property type="entry name" value="Homeodomain-like_sf"/>
</dbReference>
<dbReference type="EMBL" id="JADDIV010000005">
    <property type="protein sequence ID" value="MBE7369585.1"/>
    <property type="molecule type" value="Genomic_DNA"/>
</dbReference>
<gene>
    <name evidence="5" type="ORF">IM787_18625</name>
</gene>
<dbReference type="Pfam" id="PF20240">
    <property type="entry name" value="DUF6597"/>
    <property type="match status" value="1"/>
</dbReference>
<proteinExistence type="predicted"/>
<dbReference type="InterPro" id="IPR018062">
    <property type="entry name" value="HTH_AraC-typ_CS"/>
</dbReference>
<evidence type="ECO:0000313" key="5">
    <source>
        <dbReference type="EMBL" id="MBE7369585.1"/>
    </source>
</evidence>
<dbReference type="SUPFAM" id="SSF46689">
    <property type="entry name" value="Homeodomain-like"/>
    <property type="match status" value="1"/>
</dbReference>
<name>A0ABR9S7U0_9BURK</name>
<evidence type="ECO:0000259" key="4">
    <source>
        <dbReference type="PROSITE" id="PS01124"/>
    </source>
</evidence>
<dbReference type="Pfam" id="PF12833">
    <property type="entry name" value="HTH_18"/>
    <property type="match status" value="1"/>
</dbReference>
<dbReference type="Proteomes" id="UP000806285">
    <property type="component" value="Unassembled WGS sequence"/>
</dbReference>
<reference evidence="5 6" key="1">
    <citation type="submission" date="2020-10" db="EMBL/GenBank/DDBJ databases">
        <title>Ramlibacter sp. HM2 16S ribosomal RNA gene Genome sequencing and assembly.</title>
        <authorList>
            <person name="Kang M."/>
        </authorList>
    </citation>
    <scope>NUCLEOTIDE SEQUENCE [LARGE SCALE GENOMIC DNA]</scope>
    <source>
        <strain evidence="5 6">HM2</strain>
    </source>
</reference>
<protein>
    <submittedName>
        <fullName evidence="5">AraC family transcriptional regulator</fullName>
    </submittedName>
</protein>
<accession>A0ABR9S7U0</accession>
<dbReference type="RefSeq" id="WP_193678202.1">
    <property type="nucleotide sequence ID" value="NZ_JADDIV010000005.1"/>
</dbReference>
<organism evidence="5 6">
    <name type="scientific">Ramlibacter pallidus</name>
    <dbReference type="NCBI Taxonomy" id="2780087"/>
    <lineage>
        <taxon>Bacteria</taxon>
        <taxon>Pseudomonadati</taxon>
        <taxon>Pseudomonadota</taxon>
        <taxon>Betaproteobacteria</taxon>
        <taxon>Burkholderiales</taxon>
        <taxon>Comamonadaceae</taxon>
        <taxon>Ramlibacter</taxon>
    </lineage>
</organism>
<dbReference type="InterPro" id="IPR046532">
    <property type="entry name" value="DUF6597"/>
</dbReference>
<evidence type="ECO:0000256" key="1">
    <source>
        <dbReference type="ARBA" id="ARBA00023015"/>
    </source>
</evidence>
<dbReference type="Gene3D" id="1.10.10.60">
    <property type="entry name" value="Homeodomain-like"/>
    <property type="match status" value="1"/>
</dbReference>
<dbReference type="PANTHER" id="PTHR46796">
    <property type="entry name" value="HTH-TYPE TRANSCRIPTIONAL ACTIVATOR RHAS-RELATED"/>
    <property type="match status" value="1"/>
</dbReference>
<dbReference type="InterPro" id="IPR018060">
    <property type="entry name" value="HTH_AraC"/>
</dbReference>
<feature type="domain" description="HTH araC/xylS-type" evidence="4">
    <location>
        <begin position="171"/>
        <end position="272"/>
    </location>
</feature>
<dbReference type="PROSITE" id="PS00041">
    <property type="entry name" value="HTH_ARAC_FAMILY_1"/>
    <property type="match status" value="1"/>
</dbReference>
<keyword evidence="6" id="KW-1185">Reference proteome</keyword>